<dbReference type="SUPFAM" id="SSF53383">
    <property type="entry name" value="PLP-dependent transferases"/>
    <property type="match status" value="1"/>
</dbReference>
<feature type="domain" description="Aminotransferase class I/classII large" evidence="8">
    <location>
        <begin position="35"/>
        <end position="356"/>
    </location>
</feature>
<comment type="subunit">
    <text evidence="2 7">Homodimer.</text>
</comment>
<keyword evidence="3 7" id="KW-0032">Aminotransferase</keyword>
<keyword evidence="10" id="KW-1185">Reference proteome</keyword>
<dbReference type="InterPro" id="IPR005861">
    <property type="entry name" value="HisP_aminotrans"/>
</dbReference>
<comment type="pathway">
    <text evidence="7">Amino-acid biosynthesis; L-histidine biosynthesis; L-histidine from 5-phospho-alpha-D-ribose 1-diphosphate: step 7/9.</text>
</comment>
<name>A0ABU8HIQ6_9BACI</name>
<proteinExistence type="inferred from homology"/>
<gene>
    <name evidence="7 9" type="primary">hisC</name>
    <name evidence="9" type="ORF">WAK64_18345</name>
</gene>
<keyword evidence="7" id="KW-0028">Amino-acid biosynthesis</keyword>
<reference evidence="9 10" key="1">
    <citation type="journal article" date="2018" name="J. Microbiol.">
        <title>Bacillus spongiae sp. nov., isolated from sponge of Jeju Island.</title>
        <authorList>
            <person name="Lee G.E."/>
            <person name="Im W.T."/>
            <person name="Park J.S."/>
        </authorList>
    </citation>
    <scope>NUCLEOTIDE SEQUENCE [LARGE SCALE GENOMIC DNA]</scope>
    <source>
        <strain evidence="9 10">135PIL107-10</strain>
    </source>
</reference>
<evidence type="ECO:0000256" key="4">
    <source>
        <dbReference type="ARBA" id="ARBA00022679"/>
    </source>
</evidence>
<dbReference type="HAMAP" id="MF_01023">
    <property type="entry name" value="HisC_aminotrans_2"/>
    <property type="match status" value="1"/>
</dbReference>
<comment type="catalytic activity">
    <reaction evidence="7">
        <text>L-histidinol phosphate + 2-oxoglutarate = 3-(imidazol-4-yl)-2-oxopropyl phosphate + L-glutamate</text>
        <dbReference type="Rhea" id="RHEA:23744"/>
        <dbReference type="ChEBI" id="CHEBI:16810"/>
        <dbReference type="ChEBI" id="CHEBI:29985"/>
        <dbReference type="ChEBI" id="CHEBI:57766"/>
        <dbReference type="ChEBI" id="CHEBI:57980"/>
        <dbReference type="EC" id="2.6.1.9"/>
    </reaction>
</comment>
<dbReference type="InterPro" id="IPR050106">
    <property type="entry name" value="HistidinolP_aminotransfase"/>
</dbReference>
<dbReference type="Gene3D" id="3.40.640.10">
    <property type="entry name" value="Type I PLP-dependent aspartate aminotransferase-like (Major domain)"/>
    <property type="match status" value="1"/>
</dbReference>
<evidence type="ECO:0000313" key="10">
    <source>
        <dbReference type="Proteomes" id="UP001312865"/>
    </source>
</evidence>
<dbReference type="Gene3D" id="3.90.1150.10">
    <property type="entry name" value="Aspartate Aminotransferase, domain 1"/>
    <property type="match status" value="1"/>
</dbReference>
<comment type="caution">
    <text evidence="9">The sequence shown here is derived from an EMBL/GenBank/DDBJ whole genome shotgun (WGS) entry which is preliminary data.</text>
</comment>
<keyword evidence="4 7" id="KW-0808">Transferase</keyword>
<comment type="similarity">
    <text evidence="7">Belongs to the class-II pyridoxal-phosphate-dependent aminotransferase family. Histidinol-phosphate aminotransferase subfamily.</text>
</comment>
<evidence type="ECO:0000256" key="5">
    <source>
        <dbReference type="ARBA" id="ARBA00022898"/>
    </source>
</evidence>
<dbReference type="EMBL" id="JBBAXC010000018">
    <property type="protein sequence ID" value="MEI5909013.1"/>
    <property type="molecule type" value="Genomic_DNA"/>
</dbReference>
<dbReference type="InterPro" id="IPR015424">
    <property type="entry name" value="PyrdxlP-dep_Trfase"/>
</dbReference>
<evidence type="ECO:0000259" key="8">
    <source>
        <dbReference type="Pfam" id="PF00155"/>
    </source>
</evidence>
<dbReference type="Proteomes" id="UP001312865">
    <property type="component" value="Unassembled WGS sequence"/>
</dbReference>
<accession>A0ABU8HIQ6</accession>
<evidence type="ECO:0000256" key="3">
    <source>
        <dbReference type="ARBA" id="ARBA00022576"/>
    </source>
</evidence>
<dbReference type="EC" id="2.6.1.9" evidence="7"/>
<dbReference type="InterPro" id="IPR004839">
    <property type="entry name" value="Aminotransferase_I/II_large"/>
</dbReference>
<dbReference type="InterPro" id="IPR015421">
    <property type="entry name" value="PyrdxlP-dep_Trfase_major"/>
</dbReference>
<dbReference type="GO" id="GO:0004400">
    <property type="term" value="F:histidinol-phosphate transaminase activity"/>
    <property type="evidence" value="ECO:0007669"/>
    <property type="project" value="UniProtKB-EC"/>
</dbReference>
<comment type="cofactor">
    <cofactor evidence="1 7">
        <name>pyridoxal 5'-phosphate</name>
        <dbReference type="ChEBI" id="CHEBI:597326"/>
    </cofactor>
</comment>
<evidence type="ECO:0000313" key="9">
    <source>
        <dbReference type="EMBL" id="MEI5909013.1"/>
    </source>
</evidence>
<organism evidence="9 10">
    <name type="scientific">Bacillus spongiae</name>
    <dbReference type="NCBI Taxonomy" id="2683610"/>
    <lineage>
        <taxon>Bacteria</taxon>
        <taxon>Bacillati</taxon>
        <taxon>Bacillota</taxon>
        <taxon>Bacilli</taxon>
        <taxon>Bacillales</taxon>
        <taxon>Bacillaceae</taxon>
        <taxon>Bacillus</taxon>
    </lineage>
</organism>
<sequence length="364" mass="41488">MLIKTRDRVEEIAPYVLGKSIEDIQQEYGLRVIRKMSENENVYGCSPRVKEMLPRFLEAIHHYPDGLAIELSTNVSEHLGVRVENLVFGNGSDEVIRLLTRAYISSGDEAIMAEVTFPRYKTNVFLEEGIPISVPLLNGAHHLERMLEHITDRTKMIFVCNPNNPTGTIVGKDELLRFIQQVPSHILVIIDEAYFEYVTTENYLDTISLLNEFPNLVVLRTFSKIYGLASLRIGYGVMNEEISIQLQKVKDVFNVNRLAQLAAIEALKDQLFIQQCAKKNKAGREYLEKALKEIGVPYFLSQSNFMMIKLPETGDRISHELLRRGIVVRSGTLLGFDSTIRVTVGTDIDNRHFVEELNHILHSK</sequence>
<dbReference type="RefSeq" id="WP_336588457.1">
    <property type="nucleotide sequence ID" value="NZ_JBBAXC010000018.1"/>
</dbReference>
<evidence type="ECO:0000256" key="6">
    <source>
        <dbReference type="ARBA" id="ARBA00023102"/>
    </source>
</evidence>
<keyword evidence="5 7" id="KW-0663">Pyridoxal phosphate</keyword>
<dbReference type="Pfam" id="PF00155">
    <property type="entry name" value="Aminotran_1_2"/>
    <property type="match status" value="1"/>
</dbReference>
<evidence type="ECO:0000256" key="7">
    <source>
        <dbReference type="HAMAP-Rule" id="MF_01023"/>
    </source>
</evidence>
<evidence type="ECO:0000256" key="1">
    <source>
        <dbReference type="ARBA" id="ARBA00001933"/>
    </source>
</evidence>
<protein>
    <recommendedName>
        <fullName evidence="7">Histidinol-phosphate aminotransferase</fullName>
        <ecNumber evidence="7">2.6.1.9</ecNumber>
    </recommendedName>
    <alternativeName>
        <fullName evidence="7">Imidazole acetol-phosphate transaminase</fullName>
    </alternativeName>
</protein>
<dbReference type="PANTHER" id="PTHR43643:SF3">
    <property type="entry name" value="HISTIDINOL-PHOSPHATE AMINOTRANSFERASE"/>
    <property type="match status" value="1"/>
</dbReference>
<dbReference type="NCBIfam" id="TIGR01141">
    <property type="entry name" value="hisC"/>
    <property type="match status" value="1"/>
</dbReference>
<keyword evidence="6 7" id="KW-0368">Histidine biosynthesis</keyword>
<dbReference type="InterPro" id="IPR015422">
    <property type="entry name" value="PyrdxlP-dep_Trfase_small"/>
</dbReference>
<dbReference type="PANTHER" id="PTHR43643">
    <property type="entry name" value="HISTIDINOL-PHOSPHATE AMINOTRANSFERASE 2"/>
    <property type="match status" value="1"/>
</dbReference>
<feature type="modified residue" description="N6-(pyridoxal phosphate)lysine" evidence="7">
    <location>
        <position position="224"/>
    </location>
</feature>
<dbReference type="CDD" id="cd00609">
    <property type="entry name" value="AAT_like"/>
    <property type="match status" value="1"/>
</dbReference>
<evidence type="ECO:0000256" key="2">
    <source>
        <dbReference type="ARBA" id="ARBA00011738"/>
    </source>
</evidence>